<evidence type="ECO:0000313" key="4">
    <source>
        <dbReference type="Proteomes" id="UP000318384"/>
    </source>
</evidence>
<dbReference type="RefSeq" id="WP_145176243.1">
    <property type="nucleotide sequence ID" value="NZ_CP037422.1"/>
</dbReference>
<dbReference type="GO" id="GO:0009103">
    <property type="term" value="P:lipopolysaccharide biosynthetic process"/>
    <property type="evidence" value="ECO:0007669"/>
    <property type="project" value="TreeGrafter"/>
</dbReference>
<feature type="transmembrane region" description="Helical" evidence="1">
    <location>
        <begin position="89"/>
        <end position="108"/>
    </location>
</feature>
<dbReference type="InterPro" id="IPR002656">
    <property type="entry name" value="Acyl_transf_3_dom"/>
</dbReference>
<organism evidence="3 4">
    <name type="scientific">Gimesia aquarii</name>
    <dbReference type="NCBI Taxonomy" id="2527964"/>
    <lineage>
        <taxon>Bacteria</taxon>
        <taxon>Pseudomonadati</taxon>
        <taxon>Planctomycetota</taxon>
        <taxon>Planctomycetia</taxon>
        <taxon>Planctomycetales</taxon>
        <taxon>Planctomycetaceae</taxon>
        <taxon>Gimesia</taxon>
    </lineage>
</organism>
<sequence length="400" mass="45172">MSDTNSRVQSLDILRAIAVILVLGRHMPGCPEDTPLLLRNGMGLWARSGWIGVDLFFVLSGFLVSGLLFREFNRHGNVRIGRFLARRGLKIYPAFYVMLSTTLAIVLWRNGGISLSRYVSECLFLQSYFPGVWNHTWTLAIEEHFYLLLALVVAFLVTRGKRSGSPFASLPWLFYCVAAAVLLLRCMTSFSSTYSHTTHLFPTHLRIDSLFFGVFLSYLYCFHLDRIEPFTRQFRFHIIAISLLLLSPVLFLPLGSTPWLPAFGLTLLYLGFGGIVISTVDWRPNCPRPFRIVGGLLAAIGFYSYSIYLWHMPVNVWGSGAIRIATGVQIGYWSNLFVYMIGSLIVGVLMAKLIEMPVLRIRDRYFPSRSQKQVASTKMQVEQKELSGVTASPAIEAETQ</sequence>
<dbReference type="GO" id="GO:0016020">
    <property type="term" value="C:membrane"/>
    <property type="evidence" value="ECO:0007669"/>
    <property type="project" value="TreeGrafter"/>
</dbReference>
<dbReference type="OrthoDB" id="9796461at2"/>
<dbReference type="Pfam" id="PF01757">
    <property type="entry name" value="Acyl_transf_3"/>
    <property type="match status" value="1"/>
</dbReference>
<feature type="transmembrane region" description="Helical" evidence="1">
    <location>
        <begin position="259"/>
        <end position="280"/>
    </location>
</feature>
<keyword evidence="1" id="KW-0472">Membrane</keyword>
<accession>A0A517WWM2</accession>
<dbReference type="EMBL" id="CP037422">
    <property type="protein sequence ID" value="QDU09665.1"/>
    <property type="molecule type" value="Genomic_DNA"/>
</dbReference>
<proteinExistence type="predicted"/>
<feature type="transmembrane region" description="Helical" evidence="1">
    <location>
        <begin position="292"/>
        <end position="310"/>
    </location>
</feature>
<dbReference type="GO" id="GO:0016747">
    <property type="term" value="F:acyltransferase activity, transferring groups other than amino-acyl groups"/>
    <property type="evidence" value="ECO:0007669"/>
    <property type="project" value="InterPro"/>
</dbReference>
<evidence type="ECO:0000313" key="3">
    <source>
        <dbReference type="EMBL" id="QDU09665.1"/>
    </source>
</evidence>
<feature type="domain" description="Acyltransferase 3" evidence="2">
    <location>
        <begin position="9"/>
        <end position="351"/>
    </location>
</feature>
<keyword evidence="3" id="KW-0808">Transferase</keyword>
<evidence type="ECO:0000259" key="2">
    <source>
        <dbReference type="Pfam" id="PF01757"/>
    </source>
</evidence>
<dbReference type="AlphaFoldDB" id="A0A517WWM2"/>
<keyword evidence="1" id="KW-0812">Transmembrane</keyword>
<feature type="transmembrane region" description="Helical" evidence="1">
    <location>
        <begin position="48"/>
        <end position="69"/>
    </location>
</feature>
<feature type="transmembrane region" description="Helical" evidence="1">
    <location>
        <begin position="330"/>
        <end position="354"/>
    </location>
</feature>
<dbReference type="PANTHER" id="PTHR23028:SF53">
    <property type="entry name" value="ACYL_TRANSF_3 DOMAIN-CONTAINING PROTEIN"/>
    <property type="match status" value="1"/>
</dbReference>
<dbReference type="PANTHER" id="PTHR23028">
    <property type="entry name" value="ACETYLTRANSFERASE"/>
    <property type="match status" value="1"/>
</dbReference>
<dbReference type="Proteomes" id="UP000318384">
    <property type="component" value="Chromosome"/>
</dbReference>
<reference evidence="3 4" key="1">
    <citation type="submission" date="2019-03" db="EMBL/GenBank/DDBJ databases">
        <title>Deep-cultivation of Planctomycetes and their phenomic and genomic characterization uncovers novel biology.</title>
        <authorList>
            <person name="Wiegand S."/>
            <person name="Jogler M."/>
            <person name="Boedeker C."/>
            <person name="Pinto D."/>
            <person name="Vollmers J."/>
            <person name="Rivas-Marin E."/>
            <person name="Kohn T."/>
            <person name="Peeters S.H."/>
            <person name="Heuer A."/>
            <person name="Rast P."/>
            <person name="Oberbeckmann S."/>
            <person name="Bunk B."/>
            <person name="Jeske O."/>
            <person name="Meyerdierks A."/>
            <person name="Storesund J.E."/>
            <person name="Kallscheuer N."/>
            <person name="Luecker S."/>
            <person name="Lage O.M."/>
            <person name="Pohl T."/>
            <person name="Merkel B.J."/>
            <person name="Hornburger P."/>
            <person name="Mueller R.-W."/>
            <person name="Bruemmer F."/>
            <person name="Labrenz M."/>
            <person name="Spormann A.M."/>
            <person name="Op den Camp H."/>
            <person name="Overmann J."/>
            <person name="Amann R."/>
            <person name="Jetten M.S.M."/>
            <person name="Mascher T."/>
            <person name="Medema M.H."/>
            <person name="Devos D.P."/>
            <person name="Kaster A.-K."/>
            <person name="Ovreas L."/>
            <person name="Rohde M."/>
            <person name="Galperin M.Y."/>
            <person name="Jogler C."/>
        </authorList>
    </citation>
    <scope>NUCLEOTIDE SEQUENCE [LARGE SCALE GENOMIC DNA]</scope>
    <source>
        <strain evidence="3 4">V202</strain>
    </source>
</reference>
<name>A0A517WWM2_9PLAN</name>
<feature type="transmembrane region" description="Helical" evidence="1">
    <location>
        <begin position="234"/>
        <end position="253"/>
    </location>
</feature>
<keyword evidence="4" id="KW-1185">Reference proteome</keyword>
<dbReference type="InterPro" id="IPR050879">
    <property type="entry name" value="Acyltransferase_3"/>
</dbReference>
<protein>
    <submittedName>
        <fullName evidence="3">O-acetyltransferase OatA</fullName>
        <ecNumber evidence="3">2.3.1.-</ecNumber>
    </submittedName>
</protein>
<keyword evidence="1" id="KW-1133">Transmembrane helix</keyword>
<feature type="transmembrane region" description="Helical" evidence="1">
    <location>
        <begin position="203"/>
        <end position="222"/>
    </location>
</feature>
<evidence type="ECO:0000256" key="1">
    <source>
        <dbReference type="SAM" id="Phobius"/>
    </source>
</evidence>
<gene>
    <name evidence="3" type="primary">oatA</name>
    <name evidence="3" type="ORF">V202x_30410</name>
</gene>
<keyword evidence="3" id="KW-0012">Acyltransferase</keyword>
<dbReference type="EC" id="2.3.1.-" evidence="3"/>
<feature type="transmembrane region" description="Helical" evidence="1">
    <location>
        <begin position="172"/>
        <end position="191"/>
    </location>
</feature>
<feature type="transmembrane region" description="Helical" evidence="1">
    <location>
        <begin position="144"/>
        <end position="160"/>
    </location>
</feature>